<dbReference type="PROSITE" id="PS50088">
    <property type="entry name" value="ANK_REPEAT"/>
    <property type="match status" value="1"/>
</dbReference>
<proteinExistence type="predicted"/>
<evidence type="ECO:0000313" key="5">
    <source>
        <dbReference type="Proteomes" id="UP000016801"/>
    </source>
</evidence>
<keyword evidence="2 3" id="KW-0040">ANK repeat</keyword>
<gene>
    <name evidence="4" type="ORF">CPUR_05682</name>
</gene>
<dbReference type="VEuPathDB" id="FungiDB:CPUR_05682"/>
<dbReference type="InterPro" id="IPR002110">
    <property type="entry name" value="Ankyrin_rpt"/>
</dbReference>
<dbReference type="InterPro" id="IPR036770">
    <property type="entry name" value="Ankyrin_rpt-contain_sf"/>
</dbReference>
<evidence type="ECO:0000256" key="1">
    <source>
        <dbReference type="ARBA" id="ARBA00022737"/>
    </source>
</evidence>
<feature type="repeat" description="ANK" evidence="3">
    <location>
        <begin position="233"/>
        <end position="265"/>
    </location>
</feature>
<dbReference type="SUPFAM" id="SSF48403">
    <property type="entry name" value="Ankyrin repeat"/>
    <property type="match status" value="1"/>
</dbReference>
<dbReference type="AlphaFoldDB" id="M1VWT4"/>
<dbReference type="PROSITE" id="PS50297">
    <property type="entry name" value="ANK_REP_REGION"/>
    <property type="match status" value="1"/>
</dbReference>
<keyword evidence="1" id="KW-0677">Repeat</keyword>
<sequence>MSHLSTQKSLSRLGQSCRAWYEVANEELYKRDAKEHASFAIKWMAFHAVDEQTTDSAIRTLETSRQWGGEIDAMQRGLPRSDQDQMLDGDLYRASTALHFAVLIGNVHLTKTLLDIKASLAIPCSILLPQTINSETVIRRVRYFHRVFGDLQFGSAFAFPIFLAFLKYDPDMCKVLIEHGCGREAMVVDPDTDPKVMSILHFAAADPTPDYRQWQCLFDGFREYIDEPCPRESQSTPLHIALTNGCTQGMQIAVESGADKEARDGSARTPLFTGVLGVLTDTRSNPRTFEQRMMCFRKFVELGASVISEGDSLLLHAVRLYAPRAFQCPEMGRLICFLLEHNADIHGTNRSQNTSVVNGISIVQDLVDRHHQEPQAEELLKELLSDLIDNGLSLTSPGPRLPSPLYCVLESDARPGWVLDLLCEKGATIPEYEVSPAFVYWCEIPQLWRTNKYDAWWQHQGQEGEIFQKWCEHPHNVWWWQHVKHISPYAATQAYRTAFEYESRQLYHILTHLPLPAPSDDLFVKIASESFQPWSWRQVVLREFEDEFVATWSSLDRGDNMIHVTIDRYIGGFFHYAAAEAIQDILCLRDKGVDMTCRNASGKTPLDVLLESDRSRDGFMEVAAVLEGKAHKVQELP</sequence>
<evidence type="ECO:0000313" key="4">
    <source>
        <dbReference type="EMBL" id="CCE31827.1"/>
    </source>
</evidence>
<protein>
    <submittedName>
        <fullName evidence="4">Uncharacterized protein</fullName>
    </submittedName>
</protein>
<dbReference type="SMART" id="SM00248">
    <property type="entry name" value="ANK"/>
    <property type="match status" value="3"/>
</dbReference>
<accession>M1VWT4</accession>
<evidence type="ECO:0000256" key="3">
    <source>
        <dbReference type="PROSITE-ProRule" id="PRU00023"/>
    </source>
</evidence>
<dbReference type="OrthoDB" id="195446at2759"/>
<dbReference type="PANTHER" id="PTHR24198">
    <property type="entry name" value="ANKYRIN REPEAT AND PROTEIN KINASE DOMAIN-CONTAINING PROTEIN"/>
    <property type="match status" value="1"/>
</dbReference>
<organism evidence="4 5">
    <name type="scientific">Claviceps purpurea (strain 20.1)</name>
    <name type="common">Ergot fungus</name>
    <name type="synonym">Sphacelia segetum</name>
    <dbReference type="NCBI Taxonomy" id="1111077"/>
    <lineage>
        <taxon>Eukaryota</taxon>
        <taxon>Fungi</taxon>
        <taxon>Dikarya</taxon>
        <taxon>Ascomycota</taxon>
        <taxon>Pezizomycotina</taxon>
        <taxon>Sordariomycetes</taxon>
        <taxon>Hypocreomycetidae</taxon>
        <taxon>Hypocreales</taxon>
        <taxon>Clavicipitaceae</taxon>
        <taxon>Claviceps</taxon>
    </lineage>
</organism>
<dbReference type="PANTHER" id="PTHR24198:SF165">
    <property type="entry name" value="ANKYRIN REPEAT-CONTAINING PROTEIN-RELATED"/>
    <property type="match status" value="1"/>
</dbReference>
<comment type="caution">
    <text evidence="4">The sequence shown here is derived from an EMBL/GenBank/DDBJ whole genome shotgun (WGS) entry which is preliminary data.</text>
</comment>
<evidence type="ECO:0000256" key="2">
    <source>
        <dbReference type="ARBA" id="ARBA00023043"/>
    </source>
</evidence>
<dbReference type="Gene3D" id="1.25.40.20">
    <property type="entry name" value="Ankyrin repeat-containing domain"/>
    <property type="match status" value="2"/>
</dbReference>
<dbReference type="Proteomes" id="UP000016801">
    <property type="component" value="Unassembled WGS sequence"/>
</dbReference>
<reference evidence="4 5" key="1">
    <citation type="journal article" date="2013" name="PLoS Genet.">
        <title>Plant-symbiotic fungi as chemical engineers: Multi-genome analysis of the Clavicipitaceae reveals dynamics of alkaloid loci.</title>
        <authorList>
            <person name="Schardl C.L."/>
            <person name="Young C.A."/>
            <person name="Hesse U."/>
            <person name="Amyotte S.G."/>
            <person name="Andreeva K."/>
            <person name="Calie P.J."/>
            <person name="Fleetwood D.J."/>
            <person name="Haws D.C."/>
            <person name="Moore N."/>
            <person name="Oeser B."/>
            <person name="Panaccione D.G."/>
            <person name="Schweri K.K."/>
            <person name="Voisey C.R."/>
            <person name="Farman M.L."/>
            <person name="Jaromczyk J.W."/>
            <person name="Roe B.A."/>
            <person name="O'Sullivan D.M."/>
            <person name="Scott B."/>
            <person name="Tudzynski P."/>
            <person name="An Z."/>
            <person name="Arnaoudova E.G."/>
            <person name="Bullock C.T."/>
            <person name="Charlton N.D."/>
            <person name="Chen L."/>
            <person name="Cox M."/>
            <person name="Dinkins R.D."/>
            <person name="Florea S."/>
            <person name="Glenn A.E."/>
            <person name="Gordon A."/>
            <person name="Gueldener U."/>
            <person name="Harris D.R."/>
            <person name="Hollin W."/>
            <person name="Jaromczyk J."/>
            <person name="Johnson R.D."/>
            <person name="Khan A.K."/>
            <person name="Leistner E."/>
            <person name="Leuchtmann A."/>
            <person name="Li C."/>
            <person name="Liu J."/>
            <person name="Liu J."/>
            <person name="Liu M."/>
            <person name="Mace W."/>
            <person name="Machado C."/>
            <person name="Nagabhyru P."/>
            <person name="Pan J."/>
            <person name="Schmid J."/>
            <person name="Sugawara K."/>
            <person name="Steiner U."/>
            <person name="Takach J.E."/>
            <person name="Tanaka E."/>
            <person name="Webb J.S."/>
            <person name="Wilson E.V."/>
            <person name="Wiseman J.L."/>
            <person name="Yoshida R."/>
            <person name="Zeng Z."/>
        </authorList>
    </citation>
    <scope>NUCLEOTIDE SEQUENCE [LARGE SCALE GENOMIC DNA]</scope>
    <source>
        <strain evidence="4 5">20.1</strain>
    </source>
</reference>
<dbReference type="STRING" id="1111077.M1VWT4"/>
<dbReference type="HOGENOM" id="CLU_014359_0_0_1"/>
<keyword evidence="5" id="KW-1185">Reference proteome</keyword>
<dbReference type="EMBL" id="CAGA01000034">
    <property type="protein sequence ID" value="CCE31827.1"/>
    <property type="molecule type" value="Genomic_DNA"/>
</dbReference>
<name>M1VWT4_CLAP2</name>